<evidence type="ECO:0000256" key="6">
    <source>
        <dbReference type="ARBA" id="ARBA00023136"/>
    </source>
</evidence>
<feature type="compositionally biased region" description="Polar residues" evidence="7">
    <location>
        <begin position="62"/>
        <end position="72"/>
    </location>
</feature>
<comment type="subcellular location">
    <subcellularLocation>
        <location evidence="1">Membrane</location>
        <topology evidence="1">Multi-pass membrane protein</topology>
    </subcellularLocation>
</comment>
<evidence type="ECO:0000256" key="1">
    <source>
        <dbReference type="ARBA" id="ARBA00004141"/>
    </source>
</evidence>
<name>A0ABR3THN2_9PEZI</name>
<feature type="compositionally biased region" description="Basic and acidic residues" evidence="7">
    <location>
        <begin position="217"/>
        <end position="228"/>
    </location>
</feature>
<evidence type="ECO:0000256" key="5">
    <source>
        <dbReference type="ARBA" id="ARBA00022989"/>
    </source>
</evidence>
<comment type="caution">
    <text evidence="9">The sequence shown here is derived from an EMBL/GenBank/DDBJ whole genome shotgun (WGS) entry which is preliminary data.</text>
</comment>
<feature type="transmembrane region" description="Helical" evidence="8">
    <location>
        <begin position="480"/>
        <end position="501"/>
    </location>
</feature>
<evidence type="ECO:0008006" key="11">
    <source>
        <dbReference type="Google" id="ProtNLM"/>
    </source>
</evidence>
<feature type="compositionally biased region" description="Basic and acidic residues" evidence="7">
    <location>
        <begin position="286"/>
        <end position="298"/>
    </location>
</feature>
<feature type="compositionally biased region" description="Basic and acidic residues" evidence="7">
    <location>
        <begin position="74"/>
        <end position="83"/>
    </location>
</feature>
<keyword evidence="5 8" id="KW-1133">Transmembrane helix</keyword>
<comment type="similarity">
    <text evidence="2">Belongs to the MIP/aquaporin (TC 1.A.8) family.</text>
</comment>
<feature type="compositionally biased region" description="Basic residues" evidence="7">
    <location>
        <begin position="259"/>
        <end position="274"/>
    </location>
</feature>
<keyword evidence="4 8" id="KW-0812">Transmembrane</keyword>
<proteinExistence type="inferred from homology"/>
<feature type="compositionally biased region" description="Polar residues" evidence="7">
    <location>
        <begin position="24"/>
        <end position="43"/>
    </location>
</feature>
<dbReference type="InterPro" id="IPR000425">
    <property type="entry name" value="MIP"/>
</dbReference>
<dbReference type="Gene3D" id="1.20.1080.10">
    <property type="entry name" value="Glycerol uptake facilitator protein"/>
    <property type="match status" value="1"/>
</dbReference>
<feature type="compositionally biased region" description="Basic and acidic residues" evidence="7">
    <location>
        <begin position="130"/>
        <end position="169"/>
    </location>
</feature>
<dbReference type="InterPro" id="IPR022357">
    <property type="entry name" value="MIP_CS"/>
</dbReference>
<evidence type="ECO:0000256" key="4">
    <source>
        <dbReference type="ARBA" id="ARBA00022692"/>
    </source>
</evidence>
<feature type="region of interest" description="Disordered" evidence="7">
    <location>
        <begin position="1"/>
        <end position="83"/>
    </location>
</feature>
<sequence length="666" mass="74179">MPLSPEDGTAPLHFASDQRGLWLDQSSPSQGPSTSDLSGFQRNLSDDENASERDYQHLLSPGQRNQARGTATHTKRDPSVQAKDEKIHELLALMEKSERQIQQLLRSQQAVHDVVGDIMPQELPHVALSKSRDYNEEQQHNLRRDGSQRTTDSKWSEMHDASARPEEPFRMPPHAKFQPPIDDEYYQLNPWYGQPPKRPVFGLGGPLPHTVRGPGKNSDKEALPKQDPEMGQANPQNSEKVSQPLSRNKPSHSLAKNLPHQRSRKQKHTSRQRPQRTATVESPEETEARENYNEKVADEDQAAAEGPTSESGEWLSQGNVNPFASLDRIGENYDAGEDDNDVGRSDNAKARGQDEQEPDNTEWAIDSEPIGQYEHNKEAETGEQNPNELRNWWARIRAKHPEPLAEFLCTLVSIFLGMCATLQVSLADGEYGNYETSCWAWGIAFMFGIYLGGGVSGAHMNPAISLSLWIFRGFPRKQMLIYWGCQLLACICAAALAFGVFHDTIRYVDPGLVDTATSFYSKPQTWVSPTTAFFTQFIAASVMMMSVLSLGDDQNNPPGAGLHAFVMGLLVTAQKMTLGYNTGVALNPASDFGPRLVCLMVGYNTDMFTERGCWWLWGPWGATICGSIAGCCMYDSLVFVGSESPVNYKMPGHLKDRVKKTMKFGN</sequence>
<feature type="compositionally biased region" description="Basic and acidic residues" evidence="7">
    <location>
        <begin position="341"/>
        <end position="354"/>
    </location>
</feature>
<dbReference type="InterPro" id="IPR050363">
    <property type="entry name" value="MIP/Aquaporin"/>
</dbReference>
<evidence type="ECO:0000313" key="10">
    <source>
        <dbReference type="Proteomes" id="UP001521184"/>
    </source>
</evidence>
<dbReference type="PROSITE" id="PS00221">
    <property type="entry name" value="MIP"/>
    <property type="match status" value="1"/>
</dbReference>
<protein>
    <recommendedName>
        <fullName evidence="11">Aquaporin-like protein</fullName>
    </recommendedName>
</protein>
<accession>A0ABR3THN2</accession>
<organism evidence="9 10">
    <name type="scientific">Diplodia intermedia</name>
    <dbReference type="NCBI Taxonomy" id="856260"/>
    <lineage>
        <taxon>Eukaryota</taxon>
        <taxon>Fungi</taxon>
        <taxon>Dikarya</taxon>
        <taxon>Ascomycota</taxon>
        <taxon>Pezizomycotina</taxon>
        <taxon>Dothideomycetes</taxon>
        <taxon>Dothideomycetes incertae sedis</taxon>
        <taxon>Botryosphaeriales</taxon>
        <taxon>Botryosphaeriaceae</taxon>
        <taxon>Diplodia</taxon>
    </lineage>
</organism>
<dbReference type="InterPro" id="IPR023271">
    <property type="entry name" value="Aquaporin-like"/>
</dbReference>
<evidence type="ECO:0000256" key="2">
    <source>
        <dbReference type="ARBA" id="ARBA00006175"/>
    </source>
</evidence>
<feature type="compositionally biased region" description="Polar residues" evidence="7">
    <location>
        <begin position="308"/>
        <end position="322"/>
    </location>
</feature>
<dbReference type="PRINTS" id="PR00783">
    <property type="entry name" value="MINTRINSICP"/>
</dbReference>
<keyword evidence="3" id="KW-0813">Transport</keyword>
<feature type="region of interest" description="Disordered" evidence="7">
    <location>
        <begin position="130"/>
        <end position="368"/>
    </location>
</feature>
<evidence type="ECO:0000313" key="9">
    <source>
        <dbReference type="EMBL" id="KAL1638962.1"/>
    </source>
</evidence>
<dbReference type="SUPFAM" id="SSF81338">
    <property type="entry name" value="Aquaporin-like"/>
    <property type="match status" value="1"/>
</dbReference>
<dbReference type="Proteomes" id="UP001521184">
    <property type="component" value="Unassembled WGS sequence"/>
</dbReference>
<evidence type="ECO:0000256" key="3">
    <source>
        <dbReference type="ARBA" id="ARBA00022448"/>
    </source>
</evidence>
<keyword evidence="10" id="KW-1185">Reference proteome</keyword>
<feature type="transmembrane region" description="Helical" evidence="8">
    <location>
        <begin position="404"/>
        <end position="427"/>
    </location>
</feature>
<evidence type="ECO:0000256" key="7">
    <source>
        <dbReference type="SAM" id="MobiDB-lite"/>
    </source>
</evidence>
<evidence type="ECO:0000256" key="8">
    <source>
        <dbReference type="SAM" id="Phobius"/>
    </source>
</evidence>
<reference evidence="9 10" key="1">
    <citation type="journal article" date="2023" name="Plant Dis.">
        <title>First Report of Diplodia intermedia Causing Canker and Dieback Diseases on Apple Trees in Canada.</title>
        <authorList>
            <person name="Ellouze W."/>
            <person name="Ilyukhin E."/>
            <person name="Sulman M."/>
            <person name="Ali S."/>
        </authorList>
    </citation>
    <scope>NUCLEOTIDE SEQUENCE [LARGE SCALE GENOMIC DNA]</scope>
    <source>
        <strain evidence="9 10">M45-28</strain>
    </source>
</reference>
<dbReference type="PANTHER" id="PTHR43829:SF24">
    <property type="entry name" value="MIP AQUAPORIN (EUROFUNG)"/>
    <property type="match status" value="1"/>
</dbReference>
<keyword evidence="6 8" id="KW-0472">Membrane</keyword>
<feature type="transmembrane region" description="Helical" evidence="8">
    <location>
        <begin position="439"/>
        <end position="459"/>
    </location>
</feature>
<feature type="compositionally biased region" description="Polar residues" evidence="7">
    <location>
        <begin position="233"/>
        <end position="248"/>
    </location>
</feature>
<gene>
    <name evidence="9" type="ORF">SLS58_008420</name>
</gene>
<dbReference type="PANTHER" id="PTHR43829">
    <property type="entry name" value="AQUAPORIN OR AQUAGLYCEROPORIN RELATED"/>
    <property type="match status" value="1"/>
</dbReference>
<dbReference type="Pfam" id="PF00230">
    <property type="entry name" value="MIP"/>
    <property type="match status" value="1"/>
</dbReference>
<dbReference type="EMBL" id="JAKEKT020000071">
    <property type="protein sequence ID" value="KAL1638962.1"/>
    <property type="molecule type" value="Genomic_DNA"/>
</dbReference>